<sequence length="124" mass="13367">MGIYADIGGQDALIVVVDDFYDRVLADPELAQFFTGVNIARLKGMQVEFFAKVLGGPDEYRGRSMKDVHRGLGIARHHFDRVATHLHEALTAAGVPGETVKTIIDTVAPLADDIVSTTTGNTAE</sequence>
<gene>
    <name evidence="10" type="ORF">CLV71_12844</name>
</gene>
<dbReference type="InterPro" id="IPR019795">
    <property type="entry name" value="Globin_bac-like_CS"/>
</dbReference>
<keyword evidence="2 7" id="KW-0813">Transport</keyword>
<evidence type="ECO:0000256" key="2">
    <source>
        <dbReference type="ARBA" id="ARBA00022448"/>
    </source>
</evidence>
<comment type="similarity">
    <text evidence="1 7">Belongs to the truncated hemoglobin family. Group I subfamily.</text>
</comment>
<dbReference type="Pfam" id="PF01152">
    <property type="entry name" value="Bac_globin"/>
    <property type="match status" value="1"/>
</dbReference>
<keyword evidence="6 7" id="KW-0408">Iron</keyword>
<feature type="binding site" description="proximal binding residue" evidence="8">
    <location>
        <position position="69"/>
    </location>
    <ligand>
        <name>heme</name>
        <dbReference type="ChEBI" id="CHEBI:30413"/>
    </ligand>
    <ligandPart>
        <name>Fe</name>
        <dbReference type="ChEBI" id="CHEBI:18248"/>
    </ligandPart>
</feature>
<evidence type="ECO:0000313" key="11">
    <source>
        <dbReference type="Proteomes" id="UP000294927"/>
    </source>
</evidence>
<organism evidence="10 11">
    <name type="scientific">Actinophytocola oryzae</name>
    <dbReference type="NCBI Taxonomy" id="502181"/>
    <lineage>
        <taxon>Bacteria</taxon>
        <taxon>Bacillati</taxon>
        <taxon>Actinomycetota</taxon>
        <taxon>Actinomycetes</taxon>
        <taxon>Pseudonocardiales</taxon>
        <taxon>Pseudonocardiaceae</taxon>
    </lineage>
</organism>
<evidence type="ECO:0000256" key="5">
    <source>
        <dbReference type="ARBA" id="ARBA00022723"/>
    </source>
</evidence>
<evidence type="ECO:0000256" key="4">
    <source>
        <dbReference type="ARBA" id="ARBA00022621"/>
    </source>
</evidence>
<keyword evidence="5 7" id="KW-0479">Metal-binding</keyword>
<evidence type="ECO:0000256" key="8">
    <source>
        <dbReference type="PIRSR" id="PIRSR002030-1"/>
    </source>
</evidence>
<accession>A0A4V3FQD2</accession>
<feature type="binding site" description="distal binding residue" evidence="9">
    <location>
        <position position="69"/>
    </location>
    <ligand>
        <name>heme</name>
        <dbReference type="ChEBI" id="CHEBI:30413"/>
    </ligand>
    <ligandPart>
        <name>Fe</name>
        <dbReference type="ChEBI" id="CHEBI:18248"/>
    </ligandPart>
</feature>
<dbReference type="GO" id="GO:0046872">
    <property type="term" value="F:metal ion binding"/>
    <property type="evidence" value="ECO:0007669"/>
    <property type="project" value="UniProtKB-UniRule"/>
</dbReference>
<evidence type="ECO:0000313" key="10">
    <source>
        <dbReference type="EMBL" id="TDV37780.1"/>
    </source>
</evidence>
<dbReference type="RefSeq" id="WP_133908983.1">
    <property type="nucleotide sequence ID" value="NZ_SOCP01000028.1"/>
</dbReference>
<dbReference type="AlphaFoldDB" id="A0A4V3FQD2"/>
<evidence type="ECO:0000256" key="3">
    <source>
        <dbReference type="ARBA" id="ARBA00022617"/>
    </source>
</evidence>
<dbReference type="InterPro" id="IPR009050">
    <property type="entry name" value="Globin-like_sf"/>
</dbReference>
<keyword evidence="11" id="KW-1185">Reference proteome</keyword>
<evidence type="ECO:0000256" key="1">
    <source>
        <dbReference type="ARBA" id="ARBA00009660"/>
    </source>
</evidence>
<dbReference type="GO" id="GO:0020037">
    <property type="term" value="F:heme binding"/>
    <property type="evidence" value="ECO:0007669"/>
    <property type="project" value="InterPro"/>
</dbReference>
<keyword evidence="4 7" id="KW-0561">Oxygen transport</keyword>
<dbReference type="OrthoDB" id="9798157at2"/>
<dbReference type="InterPro" id="IPR012292">
    <property type="entry name" value="Globin/Proto"/>
</dbReference>
<dbReference type="CDD" id="cd00454">
    <property type="entry name" value="TrHb1_N"/>
    <property type="match status" value="1"/>
</dbReference>
<protein>
    <recommendedName>
        <fullName evidence="7">Group 1 truncated hemoglobin</fullName>
    </recommendedName>
</protein>
<comment type="caution">
    <text evidence="10">The sequence shown here is derived from an EMBL/GenBank/DDBJ whole genome shotgun (WGS) entry which is preliminary data.</text>
</comment>
<dbReference type="GO" id="GO:0005344">
    <property type="term" value="F:oxygen carrier activity"/>
    <property type="evidence" value="ECO:0007669"/>
    <property type="project" value="UniProtKB-UniRule"/>
</dbReference>
<dbReference type="Proteomes" id="UP000294927">
    <property type="component" value="Unassembled WGS sequence"/>
</dbReference>
<dbReference type="InterPro" id="IPR001486">
    <property type="entry name" value="Hemoglobin_trunc"/>
</dbReference>
<dbReference type="PIRSF" id="PIRSF002030">
    <property type="entry name" value="Globin_Protozoa/Cyanobacteria"/>
    <property type="match status" value="1"/>
</dbReference>
<dbReference type="InterPro" id="IPR016339">
    <property type="entry name" value="Hemoglobin_trunc_I"/>
</dbReference>
<comment type="cofactor">
    <cofactor evidence="8">
        <name>heme</name>
        <dbReference type="ChEBI" id="CHEBI:30413"/>
    </cofactor>
    <text evidence="8">Binds 1 heme group per subunit.</text>
</comment>
<dbReference type="PROSITE" id="PS01213">
    <property type="entry name" value="GLOBIN_FAM_2"/>
    <property type="match status" value="1"/>
</dbReference>
<keyword evidence="3 7" id="KW-0349">Heme</keyword>
<evidence type="ECO:0000256" key="7">
    <source>
        <dbReference type="PIRNR" id="PIRNR002030"/>
    </source>
</evidence>
<evidence type="ECO:0000256" key="9">
    <source>
        <dbReference type="PIRSR" id="PIRSR601486-1"/>
    </source>
</evidence>
<dbReference type="GO" id="GO:0019825">
    <property type="term" value="F:oxygen binding"/>
    <property type="evidence" value="ECO:0007669"/>
    <property type="project" value="InterPro"/>
</dbReference>
<dbReference type="Gene3D" id="1.10.490.10">
    <property type="entry name" value="Globins"/>
    <property type="match status" value="1"/>
</dbReference>
<evidence type="ECO:0000256" key="6">
    <source>
        <dbReference type="ARBA" id="ARBA00023004"/>
    </source>
</evidence>
<reference evidence="10 11" key="1">
    <citation type="submission" date="2019-03" db="EMBL/GenBank/DDBJ databases">
        <title>Genomic Encyclopedia of Archaeal and Bacterial Type Strains, Phase II (KMG-II): from individual species to whole genera.</title>
        <authorList>
            <person name="Goeker M."/>
        </authorList>
    </citation>
    <scope>NUCLEOTIDE SEQUENCE [LARGE SCALE GENOMIC DNA]</scope>
    <source>
        <strain evidence="10 11">DSM 45499</strain>
    </source>
</reference>
<name>A0A4V3FQD2_9PSEU</name>
<dbReference type="EMBL" id="SOCP01000028">
    <property type="protein sequence ID" value="TDV37780.1"/>
    <property type="molecule type" value="Genomic_DNA"/>
</dbReference>
<dbReference type="SUPFAM" id="SSF46458">
    <property type="entry name" value="Globin-like"/>
    <property type="match status" value="1"/>
</dbReference>
<proteinExistence type="inferred from homology"/>